<dbReference type="InterPro" id="IPR021109">
    <property type="entry name" value="Peptidase_aspartic_dom_sf"/>
</dbReference>
<proteinExistence type="predicted"/>
<feature type="region of interest" description="Disordered" evidence="1">
    <location>
        <begin position="486"/>
        <end position="532"/>
    </location>
</feature>
<dbReference type="InterPro" id="IPR033121">
    <property type="entry name" value="PEPTIDASE_A1"/>
</dbReference>
<feature type="compositionally biased region" description="Polar residues" evidence="1">
    <location>
        <begin position="637"/>
        <end position="648"/>
    </location>
</feature>
<feature type="region of interest" description="Disordered" evidence="1">
    <location>
        <begin position="626"/>
        <end position="648"/>
    </location>
</feature>
<accession>A0AAE1C9K1</accession>
<keyword evidence="2" id="KW-0812">Transmembrane</keyword>
<dbReference type="Gene3D" id="2.40.70.10">
    <property type="entry name" value="Acid Proteases"/>
    <property type="match status" value="2"/>
</dbReference>
<evidence type="ECO:0000256" key="1">
    <source>
        <dbReference type="SAM" id="MobiDB-lite"/>
    </source>
</evidence>
<keyword evidence="5" id="KW-1185">Reference proteome</keyword>
<evidence type="ECO:0000313" key="4">
    <source>
        <dbReference type="EMBL" id="KAK3684161.1"/>
    </source>
</evidence>
<reference evidence="4" key="1">
    <citation type="journal article" date="2023" name="Mol. Phylogenet. Evol.">
        <title>Genome-scale phylogeny and comparative genomics of the fungal order Sordariales.</title>
        <authorList>
            <person name="Hensen N."/>
            <person name="Bonometti L."/>
            <person name="Westerberg I."/>
            <person name="Brannstrom I.O."/>
            <person name="Guillou S."/>
            <person name="Cros-Aarteil S."/>
            <person name="Calhoun S."/>
            <person name="Haridas S."/>
            <person name="Kuo A."/>
            <person name="Mondo S."/>
            <person name="Pangilinan J."/>
            <person name="Riley R."/>
            <person name="LaButti K."/>
            <person name="Andreopoulos B."/>
            <person name="Lipzen A."/>
            <person name="Chen C."/>
            <person name="Yan M."/>
            <person name="Daum C."/>
            <person name="Ng V."/>
            <person name="Clum A."/>
            <person name="Steindorff A."/>
            <person name="Ohm R.A."/>
            <person name="Martin F."/>
            <person name="Silar P."/>
            <person name="Natvig D.O."/>
            <person name="Lalanne C."/>
            <person name="Gautier V."/>
            <person name="Ament-Velasquez S.L."/>
            <person name="Kruys A."/>
            <person name="Hutchinson M.I."/>
            <person name="Powell A.J."/>
            <person name="Barry K."/>
            <person name="Miller A.N."/>
            <person name="Grigoriev I.V."/>
            <person name="Debuchy R."/>
            <person name="Gladieux P."/>
            <person name="Hiltunen Thoren M."/>
            <person name="Johannesson H."/>
        </authorList>
    </citation>
    <scope>NUCLEOTIDE SEQUENCE</scope>
    <source>
        <strain evidence="4">CBS 314.62</strain>
    </source>
</reference>
<dbReference type="EMBL" id="JAULSO010000004">
    <property type="protein sequence ID" value="KAK3684161.1"/>
    <property type="molecule type" value="Genomic_DNA"/>
</dbReference>
<reference evidence="4" key="2">
    <citation type="submission" date="2023-06" db="EMBL/GenBank/DDBJ databases">
        <authorList>
            <consortium name="Lawrence Berkeley National Laboratory"/>
            <person name="Haridas S."/>
            <person name="Hensen N."/>
            <person name="Bonometti L."/>
            <person name="Westerberg I."/>
            <person name="Brannstrom I.O."/>
            <person name="Guillou S."/>
            <person name="Cros-Aarteil S."/>
            <person name="Calhoun S."/>
            <person name="Kuo A."/>
            <person name="Mondo S."/>
            <person name="Pangilinan J."/>
            <person name="Riley R."/>
            <person name="Labutti K."/>
            <person name="Andreopoulos B."/>
            <person name="Lipzen A."/>
            <person name="Chen C."/>
            <person name="Yanf M."/>
            <person name="Daum C."/>
            <person name="Ng V."/>
            <person name="Clum A."/>
            <person name="Steindorff A."/>
            <person name="Ohm R."/>
            <person name="Martin F."/>
            <person name="Silar P."/>
            <person name="Natvig D."/>
            <person name="Lalanne C."/>
            <person name="Gautier V."/>
            <person name="Ament-Velasquez S.L."/>
            <person name="Kruys A."/>
            <person name="Hutchinson M.I."/>
            <person name="Powell A.J."/>
            <person name="Barry K."/>
            <person name="Miller A.N."/>
            <person name="Grigoriev I.V."/>
            <person name="Debuchy R."/>
            <person name="Gladieux P."/>
            <person name="Thoren M.H."/>
            <person name="Johannesson H."/>
        </authorList>
    </citation>
    <scope>NUCLEOTIDE SEQUENCE</scope>
    <source>
        <strain evidence="4">CBS 314.62</strain>
    </source>
</reference>
<name>A0AAE1C9K1_9PEZI</name>
<keyword evidence="2" id="KW-0472">Membrane</keyword>
<sequence length="657" mass="70988">MLGATRRHHSSQLLRRFPLITSVLLPLRSVPPPYLISAISCVWYLLPYEPSAPASTCMLAMTSSSTLILAFSLWANKAFVVTPAPCVTSASPIALPITDVQVDPAVPHSLMKCIPMRLGTPPQDILVLPWPELNNTYIYDQQADCDPSVVWNDEICFVRRGGYFIETNSSTFSKFPDMVSSGSATQEINTDGIELGVRKLLSTSLAGTDHISLSPQTKPSSFISIPIGIPRLRWDNGYTTLHALGLGSNSTALNALVQAGQIPSRVWSIFWGRMWTKDGAMDGSVVLGGYDSDKVIGANLTQPLDYTDTGCWTGMKVTVSNLLVNFRNGTDVNILPRNSAIQCCIVPQRQLLLEAPGSIVDDFEAAVQMKSIGPSFGLHWSAQLFNTSSLFDGDITFVFNTGLQIRVPNNQFLVPFVDIARNGSRIIDWSKRELLMNGLADQPATLGRYFFTAAYLMVDHDAGTFTTWQANPSNSSTLTSVLPRSAENCTAGGAGGDGSTTGKTNGTSSDNGGDSNHSGSGTGSSSNPSPPPSRNIGIIVGAVVGGISFVAFAIVAFLVYRRRKRASFAKMDSSRPTNNRPPRAEGFSYQIDNTQPHEVQGSYELKPIELRADDKPRTLQELVGHSRITPDLAGQRPPNTGRSWMQGSSIYELDGGA</sequence>
<feature type="compositionally biased region" description="Low complexity" evidence="1">
    <location>
        <begin position="500"/>
        <end position="527"/>
    </location>
</feature>
<protein>
    <submittedName>
        <fullName evidence="4">Aspartic peptidase domain-containing protein</fullName>
    </submittedName>
</protein>
<comment type="caution">
    <text evidence="4">The sequence shown here is derived from an EMBL/GenBank/DDBJ whole genome shotgun (WGS) entry which is preliminary data.</text>
</comment>
<feature type="transmembrane region" description="Helical" evidence="2">
    <location>
        <begin position="536"/>
        <end position="560"/>
    </location>
</feature>
<feature type="domain" description="Peptidase A1" evidence="3">
    <location>
        <begin position="112"/>
        <end position="468"/>
    </location>
</feature>
<dbReference type="SUPFAM" id="SSF50630">
    <property type="entry name" value="Acid proteases"/>
    <property type="match status" value="1"/>
</dbReference>
<dbReference type="PROSITE" id="PS51767">
    <property type="entry name" value="PEPTIDASE_A1"/>
    <property type="match status" value="1"/>
</dbReference>
<evidence type="ECO:0000313" key="5">
    <source>
        <dbReference type="Proteomes" id="UP001270362"/>
    </source>
</evidence>
<gene>
    <name evidence="4" type="ORF">B0T22DRAFT_469785</name>
</gene>
<dbReference type="Proteomes" id="UP001270362">
    <property type="component" value="Unassembled WGS sequence"/>
</dbReference>
<dbReference type="AlphaFoldDB" id="A0AAE1C9K1"/>
<keyword evidence="2" id="KW-1133">Transmembrane helix</keyword>
<evidence type="ECO:0000256" key="2">
    <source>
        <dbReference type="SAM" id="Phobius"/>
    </source>
</evidence>
<evidence type="ECO:0000259" key="3">
    <source>
        <dbReference type="PROSITE" id="PS51767"/>
    </source>
</evidence>
<organism evidence="4 5">
    <name type="scientific">Podospora appendiculata</name>
    <dbReference type="NCBI Taxonomy" id="314037"/>
    <lineage>
        <taxon>Eukaryota</taxon>
        <taxon>Fungi</taxon>
        <taxon>Dikarya</taxon>
        <taxon>Ascomycota</taxon>
        <taxon>Pezizomycotina</taxon>
        <taxon>Sordariomycetes</taxon>
        <taxon>Sordariomycetidae</taxon>
        <taxon>Sordariales</taxon>
        <taxon>Podosporaceae</taxon>
        <taxon>Podospora</taxon>
    </lineage>
</organism>